<dbReference type="InterPro" id="IPR037919">
    <property type="entry name" value="OGT"/>
</dbReference>
<dbReference type="InterPro" id="IPR011990">
    <property type="entry name" value="TPR-like_helical_dom_sf"/>
</dbReference>
<accession>A0A381VVF9</accession>
<dbReference type="PROSITE" id="PS51257">
    <property type="entry name" value="PROKAR_LIPOPROTEIN"/>
    <property type="match status" value="1"/>
</dbReference>
<dbReference type="AlphaFoldDB" id="A0A381VVF9"/>
<organism evidence="1">
    <name type="scientific">marine metagenome</name>
    <dbReference type="NCBI Taxonomy" id="408172"/>
    <lineage>
        <taxon>unclassified sequences</taxon>
        <taxon>metagenomes</taxon>
        <taxon>ecological metagenomes</taxon>
    </lineage>
</organism>
<reference evidence="1" key="1">
    <citation type="submission" date="2018-05" db="EMBL/GenBank/DDBJ databases">
        <authorList>
            <person name="Lanie J.A."/>
            <person name="Ng W.-L."/>
            <person name="Kazmierczak K.M."/>
            <person name="Andrzejewski T.M."/>
            <person name="Davidsen T.M."/>
            <person name="Wayne K.J."/>
            <person name="Tettelin H."/>
            <person name="Glass J.I."/>
            <person name="Rusch D."/>
            <person name="Podicherti R."/>
            <person name="Tsui H.-C.T."/>
            <person name="Winkler M.E."/>
        </authorList>
    </citation>
    <scope>NUCLEOTIDE SEQUENCE</scope>
</reference>
<protein>
    <recommendedName>
        <fullName evidence="2">UDP-N-acetylglucosamine--peptide N-acetylglucosaminyltransferase SPINDLY</fullName>
    </recommendedName>
</protein>
<dbReference type="PANTHER" id="PTHR44366">
    <property type="entry name" value="UDP-N-ACETYLGLUCOSAMINE--PEPTIDE N-ACETYLGLUCOSAMINYLTRANSFERASE 110 KDA SUBUNIT"/>
    <property type="match status" value="1"/>
</dbReference>
<dbReference type="PROSITE" id="PS50293">
    <property type="entry name" value="TPR_REGION"/>
    <property type="match status" value="1"/>
</dbReference>
<dbReference type="GO" id="GO:0006493">
    <property type="term" value="P:protein O-linked glycosylation"/>
    <property type="evidence" value="ECO:0007669"/>
    <property type="project" value="InterPro"/>
</dbReference>
<dbReference type="PROSITE" id="PS50005">
    <property type="entry name" value="TPR"/>
    <property type="match status" value="2"/>
</dbReference>
<dbReference type="Pfam" id="PF13424">
    <property type="entry name" value="TPR_12"/>
    <property type="match status" value="1"/>
</dbReference>
<dbReference type="PANTHER" id="PTHR44366:SF1">
    <property type="entry name" value="UDP-N-ACETYLGLUCOSAMINE--PEPTIDE N-ACETYLGLUCOSAMINYLTRANSFERASE 110 KDA SUBUNIT"/>
    <property type="match status" value="1"/>
</dbReference>
<dbReference type="GO" id="GO:0097363">
    <property type="term" value="F:protein O-acetylglucosaminyltransferase activity"/>
    <property type="evidence" value="ECO:0007669"/>
    <property type="project" value="TreeGrafter"/>
</dbReference>
<dbReference type="SMART" id="SM00028">
    <property type="entry name" value="TPR"/>
    <property type="match status" value="5"/>
</dbReference>
<sequence>MKNNALFIFILFTLFISGCSQKVSDYVEYSTTSSEAAKQMNSGLRYQDNVAQHLARESFQKAVDLDPEFAIAYYSLAQMHRDAVKRNAIVKKGKQFVSKANESEKILIGNMAKDSWWGGEGGVDWSEEIERYNKLFPKEIRYINYLGNMANYDGDDKSAEAYYKQSLSIKENSDALNSLGYLYSRQGKMEEAKDAFERQINISPDLANPYDSMGDYYLEKKDNKNAKEYFQKALAIDSEFISSKRKIWRIDEEEAGNDISSTEWSSDSTNAVNAFMSGFWQFYNIHWSKAREEFEKAVQIDPEFAMPYLFLVFTPGDSARSVEAKKIAEGLAPTASQYERDMIEYYLYRMDNPDVDLSSRISKLKANYPYKSFVMITEAGDLYSKKEYKKAIDIYTAMWERFDFAPSLNMMGYANMQLGNMEAARSAFEDYIYNNFMHPNPYDSMGEYWEKMEKYQSAYDYYMMAYTMDSTFSISKERADALEDKKTPVK</sequence>
<gene>
    <name evidence="1" type="ORF">METZ01_LOCUS97150</name>
</gene>
<dbReference type="Pfam" id="PF13181">
    <property type="entry name" value="TPR_8"/>
    <property type="match status" value="1"/>
</dbReference>
<evidence type="ECO:0008006" key="2">
    <source>
        <dbReference type="Google" id="ProtNLM"/>
    </source>
</evidence>
<dbReference type="SUPFAM" id="SSF48452">
    <property type="entry name" value="TPR-like"/>
    <property type="match status" value="2"/>
</dbReference>
<dbReference type="EMBL" id="UINC01009909">
    <property type="protein sequence ID" value="SVA44296.1"/>
    <property type="molecule type" value="Genomic_DNA"/>
</dbReference>
<dbReference type="InterPro" id="IPR019734">
    <property type="entry name" value="TPR_rpt"/>
</dbReference>
<dbReference type="Gene3D" id="1.25.40.10">
    <property type="entry name" value="Tetratricopeptide repeat domain"/>
    <property type="match status" value="2"/>
</dbReference>
<proteinExistence type="predicted"/>
<evidence type="ECO:0000313" key="1">
    <source>
        <dbReference type="EMBL" id="SVA44296.1"/>
    </source>
</evidence>
<name>A0A381VVF9_9ZZZZ</name>